<evidence type="ECO:0000313" key="2">
    <source>
        <dbReference type="EMBL" id="AXY75271.1"/>
    </source>
</evidence>
<keyword evidence="3" id="KW-1185">Reference proteome</keyword>
<feature type="compositionally biased region" description="Low complexity" evidence="1">
    <location>
        <begin position="13"/>
        <end position="36"/>
    </location>
</feature>
<proteinExistence type="predicted"/>
<organism evidence="2 3">
    <name type="scientific">Paraflavitalea soli</name>
    <dbReference type="NCBI Taxonomy" id="2315862"/>
    <lineage>
        <taxon>Bacteria</taxon>
        <taxon>Pseudomonadati</taxon>
        <taxon>Bacteroidota</taxon>
        <taxon>Chitinophagia</taxon>
        <taxon>Chitinophagales</taxon>
        <taxon>Chitinophagaceae</taxon>
        <taxon>Paraflavitalea</taxon>
    </lineage>
</organism>
<evidence type="ECO:0000313" key="3">
    <source>
        <dbReference type="Proteomes" id="UP000263900"/>
    </source>
</evidence>
<dbReference type="Proteomes" id="UP000263900">
    <property type="component" value="Chromosome"/>
</dbReference>
<dbReference type="AlphaFoldDB" id="A0A3B7MY86"/>
<dbReference type="EMBL" id="CP032157">
    <property type="protein sequence ID" value="AXY75271.1"/>
    <property type="molecule type" value="Genomic_DNA"/>
</dbReference>
<protein>
    <submittedName>
        <fullName evidence="2">Uncharacterized protein</fullName>
    </submittedName>
</protein>
<reference evidence="2 3" key="1">
    <citation type="submission" date="2018-09" db="EMBL/GenBank/DDBJ databases">
        <title>Genome sequencing of strain 6GH32-13.</title>
        <authorList>
            <person name="Weon H.-Y."/>
            <person name="Heo J."/>
            <person name="Kwon S.-W."/>
        </authorList>
    </citation>
    <scope>NUCLEOTIDE SEQUENCE [LARGE SCALE GENOMIC DNA]</scope>
    <source>
        <strain evidence="2 3">5GH32-13</strain>
    </source>
</reference>
<feature type="region of interest" description="Disordered" evidence="1">
    <location>
        <begin position="1"/>
        <end position="41"/>
    </location>
</feature>
<evidence type="ECO:0000256" key="1">
    <source>
        <dbReference type="SAM" id="MobiDB-lite"/>
    </source>
</evidence>
<dbReference type="RefSeq" id="WP_119051152.1">
    <property type="nucleotide sequence ID" value="NZ_CP032157.1"/>
</dbReference>
<accession>A0A3B7MY86</accession>
<dbReference type="KEGG" id="pseg:D3H65_15320"/>
<name>A0A3B7MY86_9BACT</name>
<gene>
    <name evidence="2" type="ORF">D3H65_15320</name>
</gene>
<sequence>MKKLQYNYLPADSTSTGKSTKGKTQAKAPAKKTTPAPHDEETISRLNAIAREYPFCVQFKQSGISLL</sequence>